<comment type="caution">
    <text evidence="11">The sequence shown here is derived from an EMBL/GenBank/DDBJ whole genome shotgun (WGS) entry which is preliminary data.</text>
</comment>
<evidence type="ECO:0000259" key="9">
    <source>
        <dbReference type="PROSITE" id="PS50893"/>
    </source>
</evidence>
<gene>
    <name evidence="11" type="ORF">SUBVAR_05717</name>
</gene>
<evidence type="ECO:0000256" key="2">
    <source>
        <dbReference type="ARBA" id="ARBA00022448"/>
    </source>
</evidence>
<proteinExistence type="predicted"/>
<dbReference type="SUPFAM" id="SSF52540">
    <property type="entry name" value="P-loop containing nucleoside triphosphate hydrolases"/>
    <property type="match status" value="1"/>
</dbReference>
<dbReference type="PROSITE" id="PS50929">
    <property type="entry name" value="ABC_TM1F"/>
    <property type="match status" value="1"/>
</dbReference>
<dbReference type="eggNOG" id="COG1132">
    <property type="taxonomic scope" value="Bacteria"/>
</dbReference>
<dbReference type="PROSITE" id="PS50893">
    <property type="entry name" value="ABC_TRANSPORTER_2"/>
    <property type="match status" value="1"/>
</dbReference>
<organism evidence="11 12">
    <name type="scientific">Subdoligranulum variabile DSM 15176</name>
    <dbReference type="NCBI Taxonomy" id="411471"/>
    <lineage>
        <taxon>Bacteria</taxon>
        <taxon>Bacillati</taxon>
        <taxon>Bacillota</taxon>
        <taxon>Clostridia</taxon>
        <taxon>Eubacteriales</taxon>
        <taxon>Oscillospiraceae</taxon>
        <taxon>Subdoligranulum</taxon>
    </lineage>
</organism>
<dbReference type="FunFam" id="3.40.50.300:FF:000604">
    <property type="entry name" value="ABC transporter B family member 28"/>
    <property type="match status" value="1"/>
</dbReference>
<accession>D1PN02</accession>
<dbReference type="InterPro" id="IPR003439">
    <property type="entry name" value="ABC_transporter-like_ATP-bd"/>
</dbReference>
<dbReference type="PANTHER" id="PTHR24221:SF654">
    <property type="entry name" value="ATP-BINDING CASSETTE SUB-FAMILY B MEMBER 6"/>
    <property type="match status" value="1"/>
</dbReference>
<evidence type="ECO:0000256" key="4">
    <source>
        <dbReference type="ARBA" id="ARBA00022741"/>
    </source>
</evidence>
<dbReference type="GO" id="GO:0034040">
    <property type="term" value="F:ATPase-coupled lipid transmembrane transporter activity"/>
    <property type="evidence" value="ECO:0007669"/>
    <property type="project" value="TreeGrafter"/>
</dbReference>
<dbReference type="STRING" id="411471.SUBVAR_05717"/>
<evidence type="ECO:0000256" key="6">
    <source>
        <dbReference type="ARBA" id="ARBA00022989"/>
    </source>
</evidence>
<dbReference type="Pfam" id="PF00664">
    <property type="entry name" value="ABC_membrane"/>
    <property type="match status" value="1"/>
</dbReference>
<keyword evidence="12" id="KW-1185">Reference proteome</keyword>
<dbReference type="InterPro" id="IPR039421">
    <property type="entry name" value="Type_1_exporter"/>
</dbReference>
<keyword evidence="6 8" id="KW-1133">Transmembrane helix</keyword>
<dbReference type="Gene3D" id="3.40.50.300">
    <property type="entry name" value="P-loop containing nucleotide triphosphate hydrolases"/>
    <property type="match status" value="1"/>
</dbReference>
<dbReference type="PROSITE" id="PS00211">
    <property type="entry name" value="ABC_TRANSPORTER_1"/>
    <property type="match status" value="1"/>
</dbReference>
<feature type="transmembrane region" description="Helical" evidence="8">
    <location>
        <begin position="66"/>
        <end position="88"/>
    </location>
</feature>
<dbReference type="HOGENOM" id="CLU_000604_84_3_9"/>
<keyword evidence="7 8" id="KW-0472">Membrane</keyword>
<evidence type="ECO:0000256" key="8">
    <source>
        <dbReference type="SAM" id="Phobius"/>
    </source>
</evidence>
<evidence type="ECO:0000256" key="1">
    <source>
        <dbReference type="ARBA" id="ARBA00004651"/>
    </source>
</evidence>
<dbReference type="InterPro" id="IPR017871">
    <property type="entry name" value="ABC_transporter-like_CS"/>
</dbReference>
<feature type="transmembrane region" description="Helical" evidence="8">
    <location>
        <begin position="36"/>
        <end position="60"/>
    </location>
</feature>
<dbReference type="GO" id="GO:0016887">
    <property type="term" value="F:ATP hydrolysis activity"/>
    <property type="evidence" value="ECO:0007669"/>
    <property type="project" value="InterPro"/>
</dbReference>
<sequence>MQFAERVLNGMTTKKESPKVWKKIFALLPRKQKGEFFLVLAILAVSAVLSQLTPLTIGYLTDHVLAAQSATFQSVLPILLVILLVNVVNEVIKVIRRLIVEDAATQAEKNARQRAALSLLMAPLSYFRNHMTGNIHGRLNRSLEGTVKLIKLLFMDFAPAVFTGVAAIVTIFWQLPFTVACLVILVIPVGTFIVFRQISTQKGIRVELMDTKADMDGTMVELLGGIETIRALDSAHTESARIEAQSEQLRRKEMRHHKAMAFYDCLKFVNEAFFSVLVIGLSVLLASQQVITIGTVLTAYLCFTQLTGPLRELHRILDEFSECVVLADDYFQLLELPLDFSYEETPEGGNTRLAGNDIRLCGVRFSYPEKPDQPILKDIDLCIDAGKFIGVAGPSGCGKSTLIKVIDKLERADGAVTLGGASLAALSRRVLAENVALVPQTPFLIADTVYHNICYGLSGDIPLADVQEAARKANIAADIEKLPGRYDFVLSEGGTNLSGGQRQRIALARIFLRKPKILILDEATSALDNTSEKLIQREIERMKEECGTTVISIAHRLSTLQNCDEILVMDGGRIVQRGTFRELENTPGIFQDMARGILK</sequence>
<dbReference type="AlphaFoldDB" id="D1PN02"/>
<evidence type="ECO:0000313" key="11">
    <source>
        <dbReference type="EMBL" id="EFB75937.1"/>
    </source>
</evidence>
<comment type="subcellular location">
    <subcellularLocation>
        <location evidence="1">Cell membrane</location>
        <topology evidence="1">Multi-pass membrane protein</topology>
    </subcellularLocation>
</comment>
<keyword evidence="3 8" id="KW-0812">Transmembrane</keyword>
<evidence type="ECO:0000256" key="7">
    <source>
        <dbReference type="ARBA" id="ARBA00023136"/>
    </source>
</evidence>
<keyword evidence="2" id="KW-0813">Transport</keyword>
<dbReference type="InterPro" id="IPR003593">
    <property type="entry name" value="AAA+_ATPase"/>
</dbReference>
<dbReference type="InterPro" id="IPR011527">
    <property type="entry name" value="ABC1_TM_dom"/>
</dbReference>
<dbReference type="CDD" id="cd07346">
    <property type="entry name" value="ABC_6TM_exporters"/>
    <property type="match status" value="1"/>
</dbReference>
<dbReference type="GO" id="GO:0005524">
    <property type="term" value="F:ATP binding"/>
    <property type="evidence" value="ECO:0007669"/>
    <property type="project" value="UniProtKB-KW"/>
</dbReference>
<evidence type="ECO:0000259" key="10">
    <source>
        <dbReference type="PROSITE" id="PS50929"/>
    </source>
</evidence>
<dbReference type="SMART" id="SM00382">
    <property type="entry name" value="AAA"/>
    <property type="match status" value="1"/>
</dbReference>
<keyword evidence="4" id="KW-0547">Nucleotide-binding</keyword>
<feature type="domain" description="ABC transmembrane type-1" evidence="10">
    <location>
        <begin position="37"/>
        <end position="322"/>
    </location>
</feature>
<evidence type="ECO:0000256" key="3">
    <source>
        <dbReference type="ARBA" id="ARBA00022692"/>
    </source>
</evidence>
<feature type="transmembrane region" description="Helical" evidence="8">
    <location>
        <begin position="260"/>
        <end position="284"/>
    </location>
</feature>
<dbReference type="InterPro" id="IPR027417">
    <property type="entry name" value="P-loop_NTPase"/>
</dbReference>
<name>D1PN02_9FIRM</name>
<dbReference type="SUPFAM" id="SSF90123">
    <property type="entry name" value="ABC transporter transmembrane region"/>
    <property type="match status" value="1"/>
</dbReference>
<feature type="transmembrane region" description="Helical" evidence="8">
    <location>
        <begin position="149"/>
        <end position="171"/>
    </location>
</feature>
<protein>
    <submittedName>
        <fullName evidence="11">ABC transporter, ATP-binding protein</fullName>
    </submittedName>
</protein>
<dbReference type="GO" id="GO:0005886">
    <property type="term" value="C:plasma membrane"/>
    <property type="evidence" value="ECO:0007669"/>
    <property type="project" value="UniProtKB-SubCell"/>
</dbReference>
<dbReference type="EMBL" id="ACBY02000023">
    <property type="protein sequence ID" value="EFB75937.1"/>
    <property type="molecule type" value="Genomic_DNA"/>
</dbReference>
<dbReference type="Gene3D" id="1.20.1560.10">
    <property type="entry name" value="ABC transporter type 1, transmembrane domain"/>
    <property type="match status" value="1"/>
</dbReference>
<dbReference type="Proteomes" id="UP000003438">
    <property type="component" value="Unassembled WGS sequence"/>
</dbReference>
<dbReference type="InterPro" id="IPR036640">
    <property type="entry name" value="ABC1_TM_sf"/>
</dbReference>
<evidence type="ECO:0000256" key="5">
    <source>
        <dbReference type="ARBA" id="ARBA00022840"/>
    </source>
</evidence>
<dbReference type="GO" id="GO:0005737">
    <property type="term" value="C:cytoplasm"/>
    <property type="evidence" value="ECO:0007669"/>
    <property type="project" value="UniProtKB-ARBA"/>
</dbReference>
<dbReference type="GO" id="GO:0140359">
    <property type="term" value="F:ABC-type transporter activity"/>
    <property type="evidence" value="ECO:0007669"/>
    <property type="project" value="InterPro"/>
</dbReference>
<reference evidence="11" key="1">
    <citation type="submission" date="2009-12" db="EMBL/GenBank/DDBJ databases">
        <authorList>
            <person name="Weinstock G."/>
            <person name="Sodergren E."/>
            <person name="Clifton S."/>
            <person name="Fulton L."/>
            <person name="Fulton B."/>
            <person name="Courtney L."/>
            <person name="Fronick C."/>
            <person name="Harrison M."/>
            <person name="Strong C."/>
            <person name="Farmer C."/>
            <person name="Delahaunty K."/>
            <person name="Markovic C."/>
            <person name="Hall O."/>
            <person name="Minx P."/>
            <person name="Tomlinson C."/>
            <person name="Mitreva M."/>
            <person name="Nelson J."/>
            <person name="Hou S."/>
            <person name="Wollam A."/>
            <person name="Pepin K.H."/>
            <person name="Johnson M."/>
            <person name="Bhonagiri V."/>
            <person name="Nash W.E."/>
            <person name="Warren W."/>
            <person name="Chinwalla A."/>
            <person name="Mardis E.R."/>
            <person name="Wilson R.K."/>
        </authorList>
    </citation>
    <scope>NUCLEOTIDE SEQUENCE [LARGE SCALE GENOMIC DNA]</scope>
    <source>
        <strain evidence="11">DSM 15176</strain>
    </source>
</reference>
<keyword evidence="5 11" id="KW-0067">ATP-binding</keyword>
<evidence type="ECO:0000313" key="12">
    <source>
        <dbReference type="Proteomes" id="UP000003438"/>
    </source>
</evidence>
<dbReference type="Pfam" id="PF00005">
    <property type="entry name" value="ABC_tran"/>
    <property type="match status" value="1"/>
</dbReference>
<dbReference type="PANTHER" id="PTHR24221">
    <property type="entry name" value="ATP-BINDING CASSETTE SUB-FAMILY B"/>
    <property type="match status" value="1"/>
</dbReference>
<feature type="domain" description="ABC transporter" evidence="9">
    <location>
        <begin position="358"/>
        <end position="596"/>
    </location>
</feature>
<feature type="transmembrane region" description="Helical" evidence="8">
    <location>
        <begin position="177"/>
        <end position="195"/>
    </location>
</feature>